<comment type="similarity">
    <text evidence="8">Belongs to the secretoglobin family. Lipophilin subfamily.</text>
</comment>
<dbReference type="PANTHER" id="PTHR11332">
    <property type="entry name" value="SECRETOGLOBIN FAMILY 1D"/>
    <property type="match status" value="1"/>
</dbReference>
<dbReference type="Pfam" id="PF01099">
    <property type="entry name" value="Uteroglobin"/>
    <property type="match status" value="1"/>
</dbReference>
<feature type="chain" id="PRO_5003999204" description="Uteroglobin" evidence="9">
    <location>
        <begin position="22"/>
        <end position="166"/>
    </location>
</feature>
<dbReference type="STRING" id="246437.L9JNG0"/>
<dbReference type="Proteomes" id="UP000011518">
    <property type="component" value="Unassembled WGS sequence"/>
</dbReference>
<comment type="subcellular location">
    <subcellularLocation>
        <location evidence="1">Secreted</location>
    </subcellularLocation>
</comment>
<dbReference type="GO" id="GO:0005615">
    <property type="term" value="C:extracellular space"/>
    <property type="evidence" value="ECO:0007669"/>
    <property type="project" value="TreeGrafter"/>
</dbReference>
<keyword evidence="11" id="KW-1185">Reference proteome</keyword>
<organism evidence="10 11">
    <name type="scientific">Tupaia chinensis</name>
    <name type="common">Chinese tree shrew</name>
    <name type="synonym">Tupaia belangeri chinensis</name>
    <dbReference type="NCBI Taxonomy" id="246437"/>
    <lineage>
        <taxon>Eukaryota</taxon>
        <taxon>Metazoa</taxon>
        <taxon>Chordata</taxon>
        <taxon>Craniata</taxon>
        <taxon>Vertebrata</taxon>
        <taxon>Euteleostomi</taxon>
        <taxon>Mammalia</taxon>
        <taxon>Eutheria</taxon>
        <taxon>Euarchontoglires</taxon>
        <taxon>Scandentia</taxon>
        <taxon>Tupaiidae</taxon>
        <taxon>Tupaia</taxon>
    </lineage>
</organism>
<dbReference type="InterPro" id="IPR035960">
    <property type="entry name" value="Secretoglobin_sf"/>
</dbReference>
<feature type="signal peptide" evidence="9">
    <location>
        <begin position="1"/>
        <end position="21"/>
    </location>
</feature>
<evidence type="ECO:0000256" key="4">
    <source>
        <dbReference type="ARBA" id="ARBA00022729"/>
    </source>
</evidence>
<protein>
    <recommendedName>
        <fullName evidence="2">Uteroglobin</fullName>
    </recommendedName>
    <alternativeName>
        <fullName evidence="7">Secretoglobin family 1A member 1</fullName>
    </alternativeName>
</protein>
<dbReference type="eggNOG" id="ENOG502SXZG">
    <property type="taxonomic scope" value="Eukaryota"/>
</dbReference>
<evidence type="ECO:0000256" key="9">
    <source>
        <dbReference type="SAM" id="SignalP"/>
    </source>
</evidence>
<evidence type="ECO:0000256" key="5">
    <source>
        <dbReference type="ARBA" id="ARBA00023005"/>
    </source>
</evidence>
<dbReference type="InterPro" id="IPR000329">
    <property type="entry name" value="Uteroglobin"/>
</dbReference>
<dbReference type="PROSITE" id="PS51311">
    <property type="entry name" value="SCGB"/>
    <property type="match status" value="1"/>
</dbReference>
<keyword evidence="5" id="KW-0593">Phospholipase A2 inhibitor</keyword>
<name>L9JNG0_TUPCH</name>
<dbReference type="PRINTS" id="PR00486">
    <property type="entry name" value="UTEROGLOBIN"/>
</dbReference>
<dbReference type="PANTHER" id="PTHR11332:SF6">
    <property type="entry name" value="SECRETOGLOBIN FAMILY 1D MEMBER 4"/>
    <property type="match status" value="1"/>
</dbReference>
<evidence type="ECO:0000313" key="11">
    <source>
        <dbReference type="Proteomes" id="UP000011518"/>
    </source>
</evidence>
<sequence length="166" mass="18894">MRLWVSLLLVTMALCCYEVNAEVCPELENVFRSFVIEDALNFEKKLQSFNVPQKAVEAYVKVKNCSDKSVLCNRLQMAKVIGDLGHRVMATRTPAELNSAVHSILCMFLFLGHLSECPPLYPKQCPKREDRQSPMWGYWKATLLLPGSFAYGEIQLSSEHEYCGIQ</sequence>
<keyword evidence="3" id="KW-0964">Secreted</keyword>
<evidence type="ECO:0000313" key="10">
    <source>
        <dbReference type="EMBL" id="ELW52041.1"/>
    </source>
</evidence>
<reference evidence="11" key="2">
    <citation type="journal article" date="2013" name="Nat. Commun.">
        <title>Genome of the Chinese tree shrew.</title>
        <authorList>
            <person name="Fan Y."/>
            <person name="Huang Z.Y."/>
            <person name="Cao C.C."/>
            <person name="Chen C.S."/>
            <person name="Chen Y.X."/>
            <person name="Fan D.D."/>
            <person name="He J."/>
            <person name="Hou H.L."/>
            <person name="Hu L."/>
            <person name="Hu X.T."/>
            <person name="Jiang X.T."/>
            <person name="Lai R."/>
            <person name="Lang Y.S."/>
            <person name="Liang B."/>
            <person name="Liao S.G."/>
            <person name="Mu D."/>
            <person name="Ma Y.Y."/>
            <person name="Niu Y.Y."/>
            <person name="Sun X.Q."/>
            <person name="Xia J.Q."/>
            <person name="Xiao J."/>
            <person name="Xiong Z.Q."/>
            <person name="Xu L."/>
            <person name="Yang L."/>
            <person name="Zhang Y."/>
            <person name="Zhao W."/>
            <person name="Zhao X.D."/>
            <person name="Zheng Y.T."/>
            <person name="Zhou J.M."/>
            <person name="Zhu Y.B."/>
            <person name="Zhang G.J."/>
            <person name="Wang J."/>
            <person name="Yao Y.G."/>
        </authorList>
    </citation>
    <scope>NUCLEOTIDE SEQUENCE [LARGE SCALE GENOMIC DNA]</scope>
</reference>
<evidence type="ECO:0000256" key="3">
    <source>
        <dbReference type="ARBA" id="ARBA00022525"/>
    </source>
</evidence>
<dbReference type="GO" id="GO:0007165">
    <property type="term" value="P:signal transduction"/>
    <property type="evidence" value="ECO:0007669"/>
    <property type="project" value="InterPro"/>
</dbReference>
<keyword evidence="4 9" id="KW-0732">Signal</keyword>
<evidence type="ECO:0000256" key="8">
    <source>
        <dbReference type="ARBA" id="ARBA00038364"/>
    </source>
</evidence>
<dbReference type="GO" id="GO:0019834">
    <property type="term" value="F:phospholipase A2 inhibitor activity"/>
    <property type="evidence" value="ECO:0007669"/>
    <property type="project" value="UniProtKB-KW"/>
</dbReference>
<proteinExistence type="inferred from homology"/>
<dbReference type="AlphaFoldDB" id="L9JNG0"/>
<accession>L9JNG0</accession>
<keyword evidence="6" id="KW-1015">Disulfide bond</keyword>
<evidence type="ECO:0000256" key="7">
    <source>
        <dbReference type="ARBA" id="ARBA00031712"/>
    </source>
</evidence>
<reference evidence="11" key="1">
    <citation type="submission" date="2012-07" db="EMBL/GenBank/DDBJ databases">
        <title>Genome of the Chinese tree shrew, a rising model animal genetically related to primates.</title>
        <authorList>
            <person name="Zhang G."/>
            <person name="Fan Y."/>
            <person name="Yao Y."/>
            <person name="Huang Z."/>
        </authorList>
    </citation>
    <scope>NUCLEOTIDE SEQUENCE [LARGE SCALE GENOMIC DNA]</scope>
</reference>
<dbReference type="SUPFAM" id="SSF48201">
    <property type="entry name" value="Uteroglobin-like"/>
    <property type="match status" value="1"/>
</dbReference>
<evidence type="ECO:0000256" key="2">
    <source>
        <dbReference type="ARBA" id="ARBA00020696"/>
    </source>
</evidence>
<gene>
    <name evidence="10" type="ORF">TREES_T100020904</name>
</gene>
<evidence type="ECO:0000256" key="6">
    <source>
        <dbReference type="ARBA" id="ARBA00023157"/>
    </source>
</evidence>
<evidence type="ECO:0000256" key="1">
    <source>
        <dbReference type="ARBA" id="ARBA00004613"/>
    </source>
</evidence>
<dbReference type="EMBL" id="KB320961">
    <property type="protein sequence ID" value="ELW52041.1"/>
    <property type="molecule type" value="Genomic_DNA"/>
</dbReference>
<dbReference type="InterPro" id="IPR016126">
    <property type="entry name" value="Secretoglobin"/>
</dbReference>
<dbReference type="InParanoid" id="L9JNG0"/>